<feature type="compositionally biased region" description="Polar residues" evidence="1">
    <location>
        <begin position="226"/>
        <end position="262"/>
    </location>
</feature>
<proteinExistence type="predicted"/>
<feature type="compositionally biased region" description="Basic and acidic residues" evidence="1">
    <location>
        <begin position="8"/>
        <end position="25"/>
    </location>
</feature>
<keyword evidence="3" id="KW-1185">Reference proteome</keyword>
<sequence>MLHPGRGSSEHTTQEENRSENRELQAVRGGSKSPEPVVSNKRKSTTEVEQKGYRYKAEMDILSDFMLKNFCAGVLIKYSALLVPYNPHVSDGDQEPSNVPVIKFADLLKFVRVVSSRTRANRHIYKAMCIISIKFLELSSKSRHNFLRYLKYDVRKLIVAALTLALRQRRSTVEADQPVRLVSAASGISCEQLRHCCDIVGPILKAQYQKTIRQQAPSAHAAHALSQDTIQEPNGSRNVHSAIRSNNTEPATNVRSTESGSATDLNSNLHDLYLSPTDYKQFDEKCKGMVSKSYLVK</sequence>
<feature type="region of interest" description="Disordered" evidence="1">
    <location>
        <begin position="1"/>
        <end position="49"/>
    </location>
</feature>
<evidence type="ECO:0000313" key="2">
    <source>
        <dbReference type="EMBL" id="CDO93800.1"/>
    </source>
</evidence>
<protein>
    <submittedName>
        <fullName evidence="2">WGS project CCBQ000000000 data, contig 00102</fullName>
    </submittedName>
</protein>
<dbReference type="OrthoDB" id="4069919at2759"/>
<organism evidence="2 3">
    <name type="scientific">Kluyveromyces dobzhanskii CBS 2104</name>
    <dbReference type="NCBI Taxonomy" id="1427455"/>
    <lineage>
        <taxon>Eukaryota</taxon>
        <taxon>Fungi</taxon>
        <taxon>Dikarya</taxon>
        <taxon>Ascomycota</taxon>
        <taxon>Saccharomycotina</taxon>
        <taxon>Saccharomycetes</taxon>
        <taxon>Saccharomycetales</taxon>
        <taxon>Saccharomycetaceae</taxon>
        <taxon>Kluyveromyces</taxon>
    </lineage>
</organism>
<accession>A0A0A8L6E2</accession>
<evidence type="ECO:0000256" key="1">
    <source>
        <dbReference type="SAM" id="MobiDB-lite"/>
    </source>
</evidence>
<dbReference type="Proteomes" id="UP000031516">
    <property type="component" value="Unassembled WGS sequence"/>
</dbReference>
<comment type="caution">
    <text evidence="2">The sequence shown here is derived from an EMBL/GenBank/DDBJ whole genome shotgun (WGS) entry which is preliminary data.</text>
</comment>
<feature type="region of interest" description="Disordered" evidence="1">
    <location>
        <begin position="221"/>
        <end position="262"/>
    </location>
</feature>
<name>A0A0A8L6E2_9SACH</name>
<reference evidence="2 3" key="1">
    <citation type="submission" date="2014-03" db="EMBL/GenBank/DDBJ databases">
        <title>The genome of Kluyveromyces dobzhanskii.</title>
        <authorList>
            <person name="Nystedt B."/>
            <person name="Astrom S."/>
        </authorList>
    </citation>
    <scope>NUCLEOTIDE SEQUENCE [LARGE SCALE GENOMIC DNA]</scope>
    <source>
        <strain evidence="2 3">CBS 2104</strain>
    </source>
</reference>
<evidence type="ECO:0000313" key="3">
    <source>
        <dbReference type="Proteomes" id="UP000031516"/>
    </source>
</evidence>
<dbReference type="EMBL" id="CCBQ010000027">
    <property type="protein sequence ID" value="CDO93800.1"/>
    <property type="molecule type" value="Genomic_DNA"/>
</dbReference>
<dbReference type="AlphaFoldDB" id="A0A0A8L6E2"/>
<gene>
    <name evidence="2" type="ORF">KLDO_g2090</name>
</gene>